<accession>A0ABT8D8K3</accession>
<dbReference type="RefSeq" id="WP_377687759.1">
    <property type="nucleotide sequence ID" value="NZ_JBHMDZ010000046.1"/>
</dbReference>
<keyword evidence="1" id="KW-0472">Membrane</keyword>
<comment type="caution">
    <text evidence="2">The sequence shown here is derived from an EMBL/GenBank/DDBJ whole genome shotgun (WGS) entry which is preliminary data.</text>
</comment>
<dbReference type="InterPro" id="IPR021273">
    <property type="entry name" value="DUF2852"/>
</dbReference>
<evidence type="ECO:0000313" key="2">
    <source>
        <dbReference type="EMBL" id="MDN3712251.1"/>
    </source>
</evidence>
<proteinExistence type="predicted"/>
<organism evidence="2 3">
    <name type="scientific">Paracoccus cavernae</name>
    <dbReference type="NCBI Taxonomy" id="1571207"/>
    <lineage>
        <taxon>Bacteria</taxon>
        <taxon>Pseudomonadati</taxon>
        <taxon>Pseudomonadota</taxon>
        <taxon>Alphaproteobacteria</taxon>
        <taxon>Rhodobacterales</taxon>
        <taxon>Paracoccaceae</taxon>
        <taxon>Paracoccus</taxon>
    </lineage>
</organism>
<protein>
    <submittedName>
        <fullName evidence="2">DUF2852 domain-containing protein</fullName>
    </submittedName>
</protein>
<dbReference type="Pfam" id="PF11014">
    <property type="entry name" value="DUF2852"/>
    <property type="match status" value="1"/>
</dbReference>
<keyword evidence="1" id="KW-1133">Transmembrane helix</keyword>
<dbReference type="Proteomes" id="UP001243846">
    <property type="component" value="Unassembled WGS sequence"/>
</dbReference>
<gene>
    <name evidence="2" type="ORF">QWZ10_11475</name>
</gene>
<feature type="transmembrane region" description="Helical" evidence="1">
    <location>
        <begin position="33"/>
        <end position="59"/>
    </location>
</feature>
<dbReference type="EMBL" id="JAUFRC010000001">
    <property type="protein sequence ID" value="MDN3712251.1"/>
    <property type="molecule type" value="Genomic_DNA"/>
</dbReference>
<keyword evidence="3" id="KW-1185">Reference proteome</keyword>
<evidence type="ECO:0000313" key="3">
    <source>
        <dbReference type="Proteomes" id="UP001243846"/>
    </source>
</evidence>
<sequence>MNYPASDWVGNARPGLTTPFIRARDWLDERGKFAWLATMVLGFILFWPVGLAILGYLIWSKRMFCSKRNHSARGSSHLFAQTTGNSAFDAYRDETLKRLEDEHHQFVDFLQKLREAKDKAEFDEFMRGNQARGTATSGDIEAPRAS</sequence>
<keyword evidence="1" id="KW-0812">Transmembrane</keyword>
<reference evidence="3" key="1">
    <citation type="journal article" date="2019" name="Int. J. Syst. Evol. Microbiol.">
        <title>The Global Catalogue of Microorganisms (GCM) 10K type strain sequencing project: providing services to taxonomists for standard genome sequencing and annotation.</title>
        <authorList>
            <consortium name="The Broad Institute Genomics Platform"/>
            <consortium name="The Broad Institute Genome Sequencing Center for Infectious Disease"/>
            <person name="Wu L."/>
            <person name="Ma J."/>
        </authorList>
    </citation>
    <scope>NUCLEOTIDE SEQUENCE [LARGE SCALE GENOMIC DNA]</scope>
    <source>
        <strain evidence="3">CECT 8482</strain>
    </source>
</reference>
<name>A0ABT8D8K3_9RHOB</name>
<evidence type="ECO:0000256" key="1">
    <source>
        <dbReference type="SAM" id="Phobius"/>
    </source>
</evidence>